<evidence type="ECO:0000313" key="4">
    <source>
        <dbReference type="Proteomes" id="UP000255283"/>
    </source>
</evidence>
<keyword evidence="1" id="KW-0732">Signal</keyword>
<proteinExistence type="predicted"/>
<dbReference type="Proteomes" id="UP000255283">
    <property type="component" value="Unassembled WGS sequence"/>
</dbReference>
<dbReference type="Gene3D" id="2.60.120.1130">
    <property type="match status" value="1"/>
</dbReference>
<dbReference type="InterPro" id="IPR002931">
    <property type="entry name" value="Transglutaminase-like"/>
</dbReference>
<dbReference type="Gene3D" id="3.10.620.30">
    <property type="match status" value="1"/>
</dbReference>
<feature type="domain" description="Transglutaminase-like" evidence="2">
    <location>
        <begin position="239"/>
        <end position="314"/>
    </location>
</feature>
<protein>
    <submittedName>
        <fullName evidence="3">Uncharacterized protein involved in cytokinesis, contains TGc (Transglutaminase/protease-like) domain</fullName>
    </submittedName>
</protein>
<dbReference type="AlphaFoldDB" id="A0AAQ1UHC4"/>
<dbReference type="RefSeq" id="WP_115153660.1">
    <property type="nucleotide sequence ID" value="NZ_DBFWLE010000024.1"/>
</dbReference>
<name>A0AAQ1UHC4_9BACT</name>
<dbReference type="SUPFAM" id="SSF54001">
    <property type="entry name" value="Cysteine proteinases"/>
    <property type="match status" value="1"/>
</dbReference>
<evidence type="ECO:0000256" key="1">
    <source>
        <dbReference type="SAM" id="SignalP"/>
    </source>
</evidence>
<evidence type="ECO:0000259" key="2">
    <source>
        <dbReference type="Pfam" id="PF01841"/>
    </source>
</evidence>
<evidence type="ECO:0000313" key="3">
    <source>
        <dbReference type="EMBL" id="SUB80088.1"/>
    </source>
</evidence>
<dbReference type="Pfam" id="PF01841">
    <property type="entry name" value="Transglut_core"/>
    <property type="match status" value="1"/>
</dbReference>
<comment type="caution">
    <text evidence="3">The sequence shown here is derived from an EMBL/GenBank/DDBJ whole genome shotgun (WGS) entry which is preliminary data.</text>
</comment>
<dbReference type="Gene3D" id="2.60.40.3140">
    <property type="match status" value="1"/>
</dbReference>
<gene>
    <name evidence="3" type="ORF">NCTC13063_01368</name>
</gene>
<dbReference type="EMBL" id="UGTJ01000001">
    <property type="protein sequence ID" value="SUB80088.1"/>
    <property type="molecule type" value="Genomic_DNA"/>
</dbReference>
<dbReference type="InterPro" id="IPR038765">
    <property type="entry name" value="Papain-like_cys_pep_sf"/>
</dbReference>
<feature type="chain" id="PRO_5042817345" evidence="1">
    <location>
        <begin position="20"/>
        <end position="602"/>
    </location>
</feature>
<feature type="signal peptide" evidence="1">
    <location>
        <begin position="1"/>
        <end position="19"/>
    </location>
</feature>
<sequence>MTNKIFTLLIGALSLTAYARPHHDDVFISACTDNYKFTTHGNTPVVENSTETEYTLNSAVNQKIQPGVYYGEFISLDYAKCGSCKAAYKGVTPENVFYDDTKVCFFNDELWRKHPKATAKFRRTFKDIHYFTRIYLSEDYLVKNKTVTITIPTKLKGYRLVERNFNGHISTHRAKVGEDSVFTYTVTDLPAERDEDNMPPFGTIYPHIVVVGPFADYHALYRWSRDMADVDCTVPDIKTLVADITRGCKTDEERIAATYAWVQQNIRYVAFEAGVAGHRPDRPAEVIRKRYGDCKGMALLLRTLLREQGFDARLTDIGTTSIPYRMNDLPTLAAANHVICTLLHGGKTYYLDATYSYIPYDYVPLHIQGQQAMIENGDDCLLATVPSLPAETSVDKLTYRYRLVAGNRLEGEATYELCGDMKEYFLTSYHTAEQGDKEAFLANNLNADNHSNTVTQVAWKQNSPWEKWAVLTGLVTNANAVQTIDNECYIELNPHNNLFIAKIDTTDRVNDFCLPQPCNVIRQVELTIPAGYRITHLPADFKTTVPQGTLSCSFARRGTNKVVFTQRMQISNKRIARNDIPRWNEAVSQWTDACNDQLILKK</sequence>
<reference evidence="3 4" key="1">
    <citation type="submission" date="2018-06" db="EMBL/GenBank/DDBJ databases">
        <authorList>
            <consortium name="Pathogen Informatics"/>
            <person name="Doyle S."/>
        </authorList>
    </citation>
    <scope>NUCLEOTIDE SEQUENCE [LARGE SCALE GENOMIC DNA]</scope>
    <source>
        <strain evidence="3 4">NCTC13063</strain>
    </source>
</reference>
<organism evidence="3 4">
    <name type="scientific">Segatella buccae</name>
    <dbReference type="NCBI Taxonomy" id="28126"/>
    <lineage>
        <taxon>Bacteria</taxon>
        <taxon>Pseudomonadati</taxon>
        <taxon>Bacteroidota</taxon>
        <taxon>Bacteroidia</taxon>
        <taxon>Bacteroidales</taxon>
        <taxon>Prevotellaceae</taxon>
        <taxon>Segatella</taxon>
    </lineage>
</organism>
<accession>A0AAQ1UHC4</accession>